<evidence type="ECO:0000259" key="1">
    <source>
        <dbReference type="Pfam" id="PF05430"/>
    </source>
</evidence>
<protein>
    <submittedName>
        <fullName evidence="2">tRNA (5-methylaminomethyl-2-thiouridine)(34)-methyltransferase MnmD</fullName>
    </submittedName>
</protein>
<dbReference type="RefSeq" id="WP_237382885.1">
    <property type="nucleotide sequence ID" value="NZ_CP071793.1"/>
</dbReference>
<reference evidence="2" key="1">
    <citation type="submission" date="2021-03" db="EMBL/GenBank/DDBJ databases">
        <title>Acanthopleuribacteraceae sp. M133.</title>
        <authorList>
            <person name="Wang G."/>
        </authorList>
    </citation>
    <scope>NUCLEOTIDE SEQUENCE</scope>
    <source>
        <strain evidence="2">M133</strain>
    </source>
</reference>
<dbReference type="PANTHER" id="PTHR39963:SF1">
    <property type="entry name" value="MNMC-LIKE METHYLTRANSFERASE DOMAIN-CONTAINING PROTEIN"/>
    <property type="match status" value="1"/>
</dbReference>
<keyword evidence="3" id="KW-1185">Reference proteome</keyword>
<dbReference type="GO" id="GO:0016645">
    <property type="term" value="F:oxidoreductase activity, acting on the CH-NH group of donors"/>
    <property type="evidence" value="ECO:0007669"/>
    <property type="project" value="InterPro"/>
</dbReference>
<dbReference type="Proteomes" id="UP000663929">
    <property type="component" value="Chromosome"/>
</dbReference>
<dbReference type="GO" id="GO:0004808">
    <property type="term" value="F:tRNA (5-methylaminomethyl-2-thiouridylate)(34)-methyltransferase activity"/>
    <property type="evidence" value="ECO:0007669"/>
    <property type="project" value="InterPro"/>
</dbReference>
<dbReference type="SUPFAM" id="SSF53335">
    <property type="entry name" value="S-adenosyl-L-methionine-dependent methyltransferases"/>
    <property type="match status" value="1"/>
</dbReference>
<gene>
    <name evidence="2" type="primary">mnmD</name>
    <name evidence="2" type="ORF">J3U87_09935</name>
</gene>
<organism evidence="2 3">
    <name type="scientific">Sulfidibacter corallicola</name>
    <dbReference type="NCBI Taxonomy" id="2818388"/>
    <lineage>
        <taxon>Bacteria</taxon>
        <taxon>Pseudomonadati</taxon>
        <taxon>Acidobacteriota</taxon>
        <taxon>Holophagae</taxon>
        <taxon>Acanthopleuribacterales</taxon>
        <taxon>Acanthopleuribacteraceae</taxon>
        <taxon>Sulfidibacter</taxon>
    </lineage>
</organism>
<feature type="domain" description="MnmC-like methyltransferase" evidence="1">
    <location>
        <begin position="150"/>
        <end position="232"/>
    </location>
</feature>
<dbReference type="AlphaFoldDB" id="A0A8A4TUH1"/>
<dbReference type="InterPro" id="IPR047785">
    <property type="entry name" value="tRNA_MNMC2"/>
</dbReference>
<evidence type="ECO:0000313" key="2">
    <source>
        <dbReference type="EMBL" id="QTD52784.1"/>
    </source>
</evidence>
<evidence type="ECO:0000313" key="3">
    <source>
        <dbReference type="Proteomes" id="UP000663929"/>
    </source>
</evidence>
<dbReference type="Pfam" id="PF05430">
    <property type="entry name" value="Methyltransf_30"/>
    <property type="match status" value="1"/>
</dbReference>
<dbReference type="KEGG" id="scor:J3U87_09935"/>
<proteinExistence type="predicted"/>
<dbReference type="InterPro" id="IPR008471">
    <property type="entry name" value="MnmC-like_methylTransf"/>
</dbReference>
<dbReference type="NCBIfam" id="NF033855">
    <property type="entry name" value="tRNA_MNMC2"/>
    <property type="match status" value="1"/>
</dbReference>
<dbReference type="PANTHER" id="PTHR39963">
    <property type="entry name" value="SLL0983 PROTEIN"/>
    <property type="match status" value="1"/>
</dbReference>
<dbReference type="InterPro" id="IPR029063">
    <property type="entry name" value="SAM-dependent_MTases_sf"/>
</dbReference>
<sequence length="234" mass="26004">MNHSHPPEMTLRETRDGSHTLMRTDLDESYHSLHGALTESQYVFLDQGLHRCPTPPAGQPVHILEIGLGTGLNVLLTALATASPDNPPVVMVSLEPIPVPESLIAHLNYPDKLPDATRAKNLLRQIHAGPWSRPFPLGDRFTLRKEQTTLEAFDAPLESFDLIYFDAFAPNKQAEIWSSDNLTKCRKYLTPGGLLVTYCAQGQFKRNLKAAGFEVEALAGPPGKKQMTRGWKRD</sequence>
<accession>A0A8A4TUH1</accession>
<dbReference type="EMBL" id="CP071793">
    <property type="protein sequence ID" value="QTD52784.1"/>
    <property type="molecule type" value="Genomic_DNA"/>
</dbReference>
<dbReference type="Gene3D" id="3.40.50.150">
    <property type="entry name" value="Vaccinia Virus protein VP39"/>
    <property type="match status" value="1"/>
</dbReference>
<name>A0A8A4TUH1_SULCO</name>